<name>A0AAV7RA32_PLEWA</name>
<keyword evidence="3" id="KW-1185">Reference proteome</keyword>
<accession>A0AAV7RA32</accession>
<dbReference type="EMBL" id="JANPWB010000009">
    <property type="protein sequence ID" value="KAJ1148286.1"/>
    <property type="molecule type" value="Genomic_DNA"/>
</dbReference>
<reference evidence="2" key="1">
    <citation type="journal article" date="2022" name="bioRxiv">
        <title>Sequencing and chromosome-scale assembly of the giantPleurodeles waltlgenome.</title>
        <authorList>
            <person name="Brown T."/>
            <person name="Elewa A."/>
            <person name="Iarovenko S."/>
            <person name="Subramanian E."/>
            <person name="Araus A.J."/>
            <person name="Petzold A."/>
            <person name="Susuki M."/>
            <person name="Suzuki K.-i.T."/>
            <person name="Hayashi T."/>
            <person name="Toyoda A."/>
            <person name="Oliveira C."/>
            <person name="Osipova E."/>
            <person name="Leigh N.D."/>
            <person name="Simon A."/>
            <person name="Yun M.H."/>
        </authorList>
    </citation>
    <scope>NUCLEOTIDE SEQUENCE</scope>
    <source>
        <strain evidence="2">20211129_DDA</strain>
        <tissue evidence="2">Liver</tissue>
    </source>
</reference>
<dbReference type="Proteomes" id="UP001066276">
    <property type="component" value="Chromosome 5"/>
</dbReference>
<feature type="region of interest" description="Disordered" evidence="1">
    <location>
        <begin position="1"/>
        <end position="41"/>
    </location>
</feature>
<evidence type="ECO:0000313" key="2">
    <source>
        <dbReference type="EMBL" id="KAJ1148286.1"/>
    </source>
</evidence>
<gene>
    <name evidence="2" type="ORF">NDU88_001123</name>
</gene>
<evidence type="ECO:0000256" key="1">
    <source>
        <dbReference type="SAM" id="MobiDB-lite"/>
    </source>
</evidence>
<organism evidence="2 3">
    <name type="scientific">Pleurodeles waltl</name>
    <name type="common">Iberian ribbed newt</name>
    <dbReference type="NCBI Taxonomy" id="8319"/>
    <lineage>
        <taxon>Eukaryota</taxon>
        <taxon>Metazoa</taxon>
        <taxon>Chordata</taxon>
        <taxon>Craniata</taxon>
        <taxon>Vertebrata</taxon>
        <taxon>Euteleostomi</taxon>
        <taxon>Amphibia</taxon>
        <taxon>Batrachia</taxon>
        <taxon>Caudata</taxon>
        <taxon>Salamandroidea</taxon>
        <taxon>Salamandridae</taxon>
        <taxon>Pleurodelinae</taxon>
        <taxon>Pleurodeles</taxon>
    </lineage>
</organism>
<proteinExistence type="predicted"/>
<comment type="caution">
    <text evidence="2">The sequence shown here is derived from an EMBL/GenBank/DDBJ whole genome shotgun (WGS) entry which is preliminary data.</text>
</comment>
<sequence length="105" mass="11474">MNRRNPECPVGRRLKANPLATGQATRRKESSNAPEHAGKCPAPAGCIAENRDSPFGVPKIHLSIRQPKNNTTVSTYIRRPVGASITSNGKRERVRRALTTMTAPM</sequence>
<protein>
    <submittedName>
        <fullName evidence="2">Uncharacterized protein</fullName>
    </submittedName>
</protein>
<dbReference type="AlphaFoldDB" id="A0AAV7RA32"/>
<evidence type="ECO:0000313" key="3">
    <source>
        <dbReference type="Proteomes" id="UP001066276"/>
    </source>
</evidence>